<sequence>MGVDLLRTVLFKILSVILMAMILWGCQSKEDRSAESQNSKELSIERNFIKVNVSKSTDSSNIISYDDEESLKSFQTIFLSAKKEEGIVDMAPPEFHLDIFYDKESKENLYLWIGEKEQKSTLMKAEDTNTIYTVSEKTTEKLMELVKSSSN</sequence>
<dbReference type="InterPro" id="IPR058780">
    <property type="entry name" value="YhfM-like_dom"/>
</dbReference>
<accession>A0A2N0Z5B2</accession>
<comment type="caution">
    <text evidence="3">The sequence shown here is derived from an EMBL/GenBank/DDBJ whole genome shotgun (WGS) entry which is preliminary data.</text>
</comment>
<dbReference type="Pfam" id="PF26353">
    <property type="entry name" value="YhfM"/>
    <property type="match status" value="1"/>
</dbReference>
<proteinExistence type="predicted"/>
<keyword evidence="1" id="KW-1133">Transmembrane helix</keyword>
<evidence type="ECO:0000259" key="2">
    <source>
        <dbReference type="Pfam" id="PF26353"/>
    </source>
</evidence>
<evidence type="ECO:0000256" key="1">
    <source>
        <dbReference type="SAM" id="Phobius"/>
    </source>
</evidence>
<evidence type="ECO:0000313" key="3">
    <source>
        <dbReference type="EMBL" id="PKG24677.1"/>
    </source>
</evidence>
<dbReference type="AlphaFoldDB" id="A0A2N0Z5B2"/>
<keyword evidence="1" id="KW-0812">Transmembrane</keyword>
<dbReference type="EMBL" id="PISE01000011">
    <property type="protein sequence ID" value="PKG24677.1"/>
    <property type="molecule type" value="Genomic_DNA"/>
</dbReference>
<protein>
    <recommendedName>
        <fullName evidence="2">YhfM-like domain-containing protein</fullName>
    </recommendedName>
</protein>
<gene>
    <name evidence="3" type="ORF">CWS01_05325</name>
</gene>
<dbReference type="Proteomes" id="UP000233375">
    <property type="component" value="Unassembled WGS sequence"/>
</dbReference>
<organism evidence="3 4">
    <name type="scientific">Niallia nealsonii</name>
    <dbReference type="NCBI Taxonomy" id="115979"/>
    <lineage>
        <taxon>Bacteria</taxon>
        <taxon>Bacillati</taxon>
        <taxon>Bacillota</taxon>
        <taxon>Bacilli</taxon>
        <taxon>Bacillales</taxon>
        <taxon>Bacillaceae</taxon>
        <taxon>Niallia</taxon>
    </lineage>
</organism>
<name>A0A2N0Z5B2_9BACI</name>
<keyword evidence="4" id="KW-1185">Reference proteome</keyword>
<feature type="transmembrane region" description="Helical" evidence="1">
    <location>
        <begin position="6"/>
        <end position="26"/>
    </location>
</feature>
<feature type="domain" description="YhfM-like" evidence="2">
    <location>
        <begin position="45"/>
        <end position="149"/>
    </location>
</feature>
<keyword evidence="1" id="KW-0472">Membrane</keyword>
<evidence type="ECO:0000313" key="4">
    <source>
        <dbReference type="Proteomes" id="UP000233375"/>
    </source>
</evidence>
<reference evidence="3 4" key="1">
    <citation type="journal article" date="2003" name="Int. J. Syst. Evol. Microbiol.">
        <title>Bacillus nealsonii sp. nov., isolated from a spacecraft-assembly facility, whose spores are gamma-radiation resistant.</title>
        <authorList>
            <person name="Venkateswaran K."/>
            <person name="Kempf M."/>
            <person name="Chen F."/>
            <person name="Satomi M."/>
            <person name="Nicholson W."/>
            <person name="Kern R."/>
        </authorList>
    </citation>
    <scope>NUCLEOTIDE SEQUENCE [LARGE SCALE GENOMIC DNA]</scope>
    <source>
        <strain evidence="3 4">FO-92</strain>
    </source>
</reference>